<dbReference type="Pfam" id="PF13289">
    <property type="entry name" value="SIR2_2"/>
    <property type="match status" value="1"/>
</dbReference>
<proteinExistence type="predicted"/>
<sequence>MYSMGVREFTRRFKNAMNRIDCRFAFFLGSGCSVSSGIPAAGTLVRNWLPRLKEVKTGSQNDTDQWVRKAFPQYQKDRPALLYGEVVEAMFSSPQERQIEIERLTDGIDPGFGYAVLAQVMCSKIYGRHCNVALTTNFDDLLADALYLYTNKKPLVIYHESLVGFATVSRSRPLVIKLHGDARLAPRNTELETMELDEGTKRTLKNLLSEMGLVFVGYGGNDRSIVNILDSLPGDALPWGLYWIGERVPDNDMGTWLRKREAKWVRHKDFDELMLLIFNEFGLEHPEWGRFRSLHDTYIGTFKRLSTEVEAKPETTEKRALRRAVHNVAGSFQPWLSLLFRAEALSKTDVEQADKTYQKALRRFPENIYLLGSYAVFLAEKLRKPKQAELYFKKAVEVQPDNAANLANYAVFLQKVAKDFDAAEQMYRNAIELDPTHAYTLSNYAVLLTKVYKDYDTAERYFKKAIELDPRNIDTLRNYAGFLVYARKRYDKAEDYFNEALDLDPSNVDSMCNYAVFLWNVRRNFDKAEKYFKKGTLIEPDNIANLGHYAIFLMSARRNYRLAEKYFEAVFKKDPDNPRSHGGYAILLMNIRMDYDRAEEYFERAVELDPHDPGNLGNYAVFLTNIRANHDGAQQYLEKAFELDPDNGNTIGIYAHFLANVRNKHKEAEELFKEGIKADPNNALNLANYAGFLLARGRHEEGMSMLYRALGTAVDGVLLLECFFYQYAHDTDPHERRLALDRVKELTTCGARSPGWSLRENVKRATTDGHENPEFLATLARVISAEIELEELKSFELWSGGNHA</sequence>
<dbReference type="AlphaFoldDB" id="A0A523UZ03"/>
<dbReference type="PANTHER" id="PTHR26312">
    <property type="entry name" value="TETRATRICOPEPTIDE REPEAT PROTEIN 5"/>
    <property type="match status" value="1"/>
</dbReference>
<dbReference type="InterPro" id="IPR019734">
    <property type="entry name" value="TPR_rpt"/>
</dbReference>
<dbReference type="EMBL" id="SOJN01000009">
    <property type="protein sequence ID" value="TET47764.1"/>
    <property type="molecule type" value="Genomic_DNA"/>
</dbReference>
<dbReference type="SUPFAM" id="SSF48452">
    <property type="entry name" value="TPR-like"/>
    <property type="match status" value="1"/>
</dbReference>
<dbReference type="PANTHER" id="PTHR26312:SF87">
    <property type="entry name" value="TETRATRICOPEPTIDE REPEAT PROTEIN 5"/>
    <property type="match status" value="1"/>
</dbReference>
<evidence type="ECO:0000313" key="2">
    <source>
        <dbReference type="EMBL" id="TET47764.1"/>
    </source>
</evidence>
<feature type="repeat" description="TPR" evidence="1">
    <location>
        <begin position="474"/>
        <end position="507"/>
    </location>
</feature>
<comment type="caution">
    <text evidence="2">The sequence shown here is derived from an EMBL/GenBank/DDBJ whole genome shotgun (WGS) entry which is preliminary data.</text>
</comment>
<name>A0A523UZ03_UNCT6</name>
<dbReference type="InterPro" id="IPR011990">
    <property type="entry name" value="TPR-like_helical_dom_sf"/>
</dbReference>
<organism evidence="2 3">
    <name type="scientific">candidate division TA06 bacterium</name>
    <dbReference type="NCBI Taxonomy" id="2250710"/>
    <lineage>
        <taxon>Bacteria</taxon>
        <taxon>Bacteria division TA06</taxon>
    </lineage>
</organism>
<protein>
    <submittedName>
        <fullName evidence="2">Tetratricopeptide repeat protein</fullName>
    </submittedName>
</protein>
<dbReference type="Gene3D" id="1.25.40.10">
    <property type="entry name" value="Tetratricopeptide repeat domain"/>
    <property type="match status" value="4"/>
</dbReference>
<evidence type="ECO:0000313" key="3">
    <source>
        <dbReference type="Proteomes" id="UP000315525"/>
    </source>
</evidence>
<dbReference type="SMART" id="SM00386">
    <property type="entry name" value="HAT"/>
    <property type="match status" value="8"/>
</dbReference>
<dbReference type="Proteomes" id="UP000315525">
    <property type="component" value="Unassembled WGS sequence"/>
</dbReference>
<dbReference type="Pfam" id="PF13181">
    <property type="entry name" value="TPR_8"/>
    <property type="match status" value="2"/>
</dbReference>
<dbReference type="GO" id="GO:0006396">
    <property type="term" value="P:RNA processing"/>
    <property type="evidence" value="ECO:0007669"/>
    <property type="project" value="InterPro"/>
</dbReference>
<gene>
    <name evidence="2" type="ORF">E3J62_00390</name>
</gene>
<evidence type="ECO:0000256" key="1">
    <source>
        <dbReference type="PROSITE-ProRule" id="PRU00339"/>
    </source>
</evidence>
<dbReference type="SMART" id="SM00028">
    <property type="entry name" value="TPR"/>
    <property type="match status" value="8"/>
</dbReference>
<reference evidence="2 3" key="1">
    <citation type="submission" date="2019-03" db="EMBL/GenBank/DDBJ databases">
        <title>Metabolic potential of uncultured bacteria and archaea associated with petroleum seepage in deep-sea sediments.</title>
        <authorList>
            <person name="Dong X."/>
            <person name="Hubert C."/>
        </authorList>
    </citation>
    <scope>NUCLEOTIDE SEQUENCE [LARGE SCALE GENOMIC DNA]</scope>
    <source>
        <strain evidence="2">E44_bin18</strain>
    </source>
</reference>
<dbReference type="InterPro" id="IPR003107">
    <property type="entry name" value="HAT"/>
</dbReference>
<dbReference type="PROSITE" id="PS50005">
    <property type="entry name" value="TPR"/>
    <property type="match status" value="1"/>
</dbReference>
<accession>A0A523UZ03</accession>
<dbReference type="Pfam" id="PF13432">
    <property type="entry name" value="TPR_16"/>
    <property type="match status" value="2"/>
</dbReference>
<keyword evidence="1" id="KW-0802">TPR repeat</keyword>